<dbReference type="PROSITE" id="PS50943">
    <property type="entry name" value="HTH_CROC1"/>
    <property type="match status" value="1"/>
</dbReference>
<evidence type="ECO:0000313" key="3">
    <source>
        <dbReference type="EMBL" id="MEK8130878.1"/>
    </source>
</evidence>
<accession>A0ABU9DS18</accession>
<dbReference type="Proteomes" id="UP001469365">
    <property type="component" value="Unassembled WGS sequence"/>
</dbReference>
<dbReference type="RefSeq" id="WP_341418020.1">
    <property type="nucleotide sequence ID" value="NZ_JBBPCC010000017.1"/>
</dbReference>
<evidence type="ECO:0000313" key="4">
    <source>
        <dbReference type="Proteomes" id="UP001469365"/>
    </source>
</evidence>
<organism evidence="3 4">
    <name type="scientific">Paenibacillus filicis</name>
    <dbReference type="NCBI Taxonomy" id="669464"/>
    <lineage>
        <taxon>Bacteria</taxon>
        <taxon>Bacillati</taxon>
        <taxon>Bacillota</taxon>
        <taxon>Bacilli</taxon>
        <taxon>Bacillales</taxon>
        <taxon>Paenibacillaceae</taxon>
        <taxon>Paenibacillus</taxon>
    </lineage>
</organism>
<dbReference type="SUPFAM" id="SSF47413">
    <property type="entry name" value="lambda repressor-like DNA-binding domains"/>
    <property type="match status" value="1"/>
</dbReference>
<dbReference type="SMART" id="SM00530">
    <property type="entry name" value="HTH_XRE"/>
    <property type="match status" value="1"/>
</dbReference>
<dbReference type="EMBL" id="JBBPCC010000017">
    <property type="protein sequence ID" value="MEK8130878.1"/>
    <property type="molecule type" value="Genomic_DNA"/>
</dbReference>
<name>A0ABU9DS18_9BACL</name>
<proteinExistence type="predicted"/>
<dbReference type="Pfam" id="PF01381">
    <property type="entry name" value="HTH_3"/>
    <property type="match status" value="1"/>
</dbReference>
<reference evidence="3 4" key="1">
    <citation type="submission" date="2024-04" db="EMBL/GenBank/DDBJ databases">
        <title>draft genome sequnece of Paenibacillus filicis.</title>
        <authorList>
            <person name="Kim D.-U."/>
        </authorList>
    </citation>
    <scope>NUCLEOTIDE SEQUENCE [LARGE SCALE GENOMIC DNA]</scope>
    <source>
        <strain evidence="3 4">KACC14197</strain>
    </source>
</reference>
<dbReference type="PANTHER" id="PTHR46797">
    <property type="entry name" value="HTH-TYPE TRANSCRIPTIONAL REGULATOR"/>
    <property type="match status" value="1"/>
</dbReference>
<dbReference type="PANTHER" id="PTHR46797:SF24">
    <property type="entry name" value="DNA-BINDING PHAGE PROTEIN"/>
    <property type="match status" value="1"/>
</dbReference>
<dbReference type="CDD" id="cd00093">
    <property type="entry name" value="HTH_XRE"/>
    <property type="match status" value="1"/>
</dbReference>
<sequence length="123" mass="14045">MDTVRKLIGKKIRAVRKEKGLTQVELAEKAELVYQYVGAVERGTRNISLDSLERIISALDVDIDQFLNLTSMNNNLISEEETSKGYILTLHNYLLKPRSVQEIKTIHKITEDILKLLPTNKHA</sequence>
<comment type="caution">
    <text evidence="3">The sequence shown here is derived from an EMBL/GenBank/DDBJ whole genome shotgun (WGS) entry which is preliminary data.</text>
</comment>
<keyword evidence="1" id="KW-0238">DNA-binding</keyword>
<evidence type="ECO:0000256" key="1">
    <source>
        <dbReference type="ARBA" id="ARBA00023125"/>
    </source>
</evidence>
<dbReference type="InterPro" id="IPR010982">
    <property type="entry name" value="Lambda_DNA-bd_dom_sf"/>
</dbReference>
<feature type="domain" description="HTH cro/C1-type" evidence="2">
    <location>
        <begin position="12"/>
        <end position="66"/>
    </location>
</feature>
<gene>
    <name evidence="3" type="ORF">WMW72_23510</name>
</gene>
<dbReference type="InterPro" id="IPR001387">
    <property type="entry name" value="Cro/C1-type_HTH"/>
</dbReference>
<dbReference type="Gene3D" id="1.10.260.40">
    <property type="entry name" value="lambda repressor-like DNA-binding domains"/>
    <property type="match status" value="1"/>
</dbReference>
<dbReference type="InterPro" id="IPR050807">
    <property type="entry name" value="TransReg_Diox_bact_type"/>
</dbReference>
<keyword evidence="4" id="KW-1185">Reference proteome</keyword>
<evidence type="ECO:0000259" key="2">
    <source>
        <dbReference type="PROSITE" id="PS50943"/>
    </source>
</evidence>
<protein>
    <submittedName>
        <fullName evidence="3">Helix-turn-helix transcriptional regulator</fullName>
    </submittedName>
</protein>